<dbReference type="KEGG" id="dpm:FNV33_09270"/>
<name>A0A516GL29_9LACT</name>
<sequence>MSKLNKLTAGTLIGLGVLLAGYKLYKEYEEYKQEQVNKDNNSSNAGAFEDDVRFERDKITLDGNAMLQNNYASQSELQDVECRLSHFISELHAVKEKDLKELEDRVEFKLAYIEGVTSELLSQFEKLRQNVDSIDEDVNSYMYRWEV</sequence>
<dbReference type="EMBL" id="CP041626">
    <property type="protein sequence ID" value="QDO92302.1"/>
    <property type="molecule type" value="Genomic_DNA"/>
</dbReference>
<evidence type="ECO:0000313" key="3">
    <source>
        <dbReference type="EMBL" id="QDO92302.1"/>
    </source>
</evidence>
<evidence type="ECO:0000313" key="1">
    <source>
        <dbReference type="EMBL" id="QDO92172.1"/>
    </source>
</evidence>
<accession>A0A516GL29</accession>
<evidence type="ECO:0000313" key="2">
    <source>
        <dbReference type="EMBL" id="QDO92237.1"/>
    </source>
</evidence>
<dbReference type="Proteomes" id="UP000315953">
    <property type="component" value="Chromosome"/>
</dbReference>
<proteinExistence type="predicted"/>
<dbReference type="KEGG" id="dpm:FNV33_09980"/>
<protein>
    <submittedName>
        <fullName evidence="2">Uncharacterized protein</fullName>
    </submittedName>
</protein>
<dbReference type="EMBL" id="CP041626">
    <property type="protein sequence ID" value="QDO92172.1"/>
    <property type="molecule type" value="Genomic_DNA"/>
</dbReference>
<reference evidence="2 4" key="1">
    <citation type="submission" date="2019-07" db="EMBL/GenBank/DDBJ databases">
        <title>Genome assembly of a nasal isolate of Dolosigranulum pigrum from a chronic sinusitis patient.</title>
        <authorList>
            <person name="Baig S."/>
            <person name="Overballe-Petersen S."/>
            <person name="Kaspar U."/>
            <person name="Rendboe A."/>
            <person name="de Man T."/>
            <person name="Liu C."/>
            <person name="Price L.B."/>
            <person name="Stegger M."/>
            <person name="Becker K."/>
            <person name="Skytt Andersen P."/>
        </authorList>
    </citation>
    <scope>NUCLEOTIDE SEQUENCE [LARGE SCALE GENOMIC DNA]</scope>
    <source>
        <strain evidence="2 4">83VPs-KB5</strain>
    </source>
</reference>
<dbReference type="RefSeq" id="WP_143333839.1">
    <property type="nucleotide sequence ID" value="NZ_CP041626.1"/>
</dbReference>
<dbReference type="EMBL" id="CP041626">
    <property type="protein sequence ID" value="QDO92237.1"/>
    <property type="molecule type" value="Genomic_DNA"/>
</dbReference>
<evidence type="ECO:0000313" key="4">
    <source>
        <dbReference type="Proteomes" id="UP000315953"/>
    </source>
</evidence>
<gene>
    <name evidence="1" type="ORF">FNV33_09270</name>
    <name evidence="2" type="ORF">FNV33_09625</name>
    <name evidence="3" type="ORF">FNV33_09980</name>
</gene>
<dbReference type="AlphaFoldDB" id="A0A516GL29"/>
<organism evidence="2 4">
    <name type="scientific">Dolosigranulum pigrum</name>
    <dbReference type="NCBI Taxonomy" id="29394"/>
    <lineage>
        <taxon>Bacteria</taxon>
        <taxon>Bacillati</taxon>
        <taxon>Bacillota</taxon>
        <taxon>Bacilli</taxon>
        <taxon>Lactobacillales</taxon>
        <taxon>Carnobacteriaceae</taxon>
        <taxon>Dolosigranulum</taxon>
    </lineage>
</organism>
<dbReference type="KEGG" id="dpm:FNV33_09625"/>